<gene>
    <name evidence="1" type="ORF">MKW98_008417</name>
</gene>
<protein>
    <submittedName>
        <fullName evidence="1">Uncharacterized protein</fullName>
    </submittedName>
</protein>
<dbReference type="EMBL" id="JAJJMB010010578">
    <property type="protein sequence ID" value="KAI3907740.1"/>
    <property type="molecule type" value="Genomic_DNA"/>
</dbReference>
<proteinExistence type="predicted"/>
<keyword evidence="2" id="KW-1185">Reference proteome</keyword>
<sequence length="110" mass="12891">MHHNHEEVSRFALRRAMTSFSTSYGRQEDTPIRNNIGSTPRIIYSAKLEGFSGSQLIQSPSGQPYRMHEPAIENRRFPSTQNIKYRGEIRALEEKRRMCTIIMFSFSFYI</sequence>
<organism evidence="1 2">
    <name type="scientific">Papaver atlanticum</name>
    <dbReference type="NCBI Taxonomy" id="357466"/>
    <lineage>
        <taxon>Eukaryota</taxon>
        <taxon>Viridiplantae</taxon>
        <taxon>Streptophyta</taxon>
        <taxon>Embryophyta</taxon>
        <taxon>Tracheophyta</taxon>
        <taxon>Spermatophyta</taxon>
        <taxon>Magnoliopsida</taxon>
        <taxon>Ranunculales</taxon>
        <taxon>Papaveraceae</taxon>
        <taxon>Papaveroideae</taxon>
        <taxon>Papaver</taxon>
    </lineage>
</organism>
<reference evidence="1" key="1">
    <citation type="submission" date="2022-04" db="EMBL/GenBank/DDBJ databases">
        <title>A functionally conserved STORR gene fusion in Papaver species that diverged 16.8 million years ago.</title>
        <authorList>
            <person name="Catania T."/>
        </authorList>
    </citation>
    <scope>NUCLEOTIDE SEQUENCE</scope>
    <source>
        <strain evidence="1">S-188037</strain>
    </source>
</reference>
<dbReference type="Proteomes" id="UP001202328">
    <property type="component" value="Unassembled WGS sequence"/>
</dbReference>
<name>A0AAD4SII8_9MAGN</name>
<evidence type="ECO:0000313" key="1">
    <source>
        <dbReference type="EMBL" id="KAI3907740.1"/>
    </source>
</evidence>
<dbReference type="AlphaFoldDB" id="A0AAD4SII8"/>
<comment type="caution">
    <text evidence="1">The sequence shown here is derived from an EMBL/GenBank/DDBJ whole genome shotgun (WGS) entry which is preliminary data.</text>
</comment>
<accession>A0AAD4SII8</accession>
<evidence type="ECO:0000313" key="2">
    <source>
        <dbReference type="Proteomes" id="UP001202328"/>
    </source>
</evidence>